<organism evidence="1 2">
    <name type="scientific">Paenibacillus oleatilyticus</name>
    <dbReference type="NCBI Taxonomy" id="2594886"/>
    <lineage>
        <taxon>Bacteria</taxon>
        <taxon>Bacillati</taxon>
        <taxon>Bacillota</taxon>
        <taxon>Bacilli</taxon>
        <taxon>Bacillales</taxon>
        <taxon>Paenibacillaceae</taxon>
        <taxon>Paenibacillus</taxon>
    </lineage>
</organism>
<accession>A0ABV4VBB9</accession>
<name>A0ABV4VBB9_9BACL</name>
<keyword evidence="2" id="KW-1185">Reference proteome</keyword>
<dbReference type="Gene3D" id="2.60.40.3760">
    <property type="match status" value="1"/>
</dbReference>
<reference evidence="1 2" key="1">
    <citation type="submission" date="2024-09" db="EMBL/GenBank/DDBJ databases">
        <authorList>
            <person name="Makale K.P.P."/>
            <person name="Makhzoum A."/>
            <person name="Rantong G."/>
            <person name="Rahube T.O."/>
        </authorList>
    </citation>
    <scope>NUCLEOTIDE SEQUENCE [LARGE SCALE GENOMIC DNA]</scope>
    <source>
        <strain evidence="1 2">KM_D13</strain>
    </source>
</reference>
<evidence type="ECO:0000313" key="1">
    <source>
        <dbReference type="EMBL" id="MFB0846918.1"/>
    </source>
</evidence>
<gene>
    <name evidence="1" type="ORF">ACEU3E_32540</name>
</gene>
<evidence type="ECO:0000313" key="2">
    <source>
        <dbReference type="Proteomes" id="UP001575622"/>
    </source>
</evidence>
<comment type="caution">
    <text evidence="1">The sequence shown here is derived from an EMBL/GenBank/DDBJ whole genome shotgun (WGS) entry which is preliminary data.</text>
</comment>
<sequence length="56" mass="6206">MSAPAETSYSNASYDITAYGIDPKATQVEFPTWTEKNGQEDVIWHQGEKIGMEPGK</sequence>
<protein>
    <submittedName>
        <fullName evidence="1">GBS Bsp-like repeat-containing protein</fullName>
    </submittedName>
</protein>
<dbReference type="RefSeq" id="WP_373956905.1">
    <property type="nucleotide sequence ID" value="NZ_JBHDLN010000027.1"/>
</dbReference>
<proteinExistence type="predicted"/>
<dbReference type="Pfam" id="PF08481">
    <property type="entry name" value="GBS_Bsp-like"/>
    <property type="match status" value="1"/>
</dbReference>
<dbReference type="EMBL" id="JBHDLN010000027">
    <property type="protein sequence ID" value="MFB0846918.1"/>
    <property type="molecule type" value="Genomic_DNA"/>
</dbReference>
<dbReference type="Proteomes" id="UP001575622">
    <property type="component" value="Unassembled WGS sequence"/>
</dbReference>
<dbReference type="InterPro" id="IPR013688">
    <property type="entry name" value="GBS_Bsp-like"/>
</dbReference>